<evidence type="ECO:0000256" key="1">
    <source>
        <dbReference type="ARBA" id="ARBA00001974"/>
    </source>
</evidence>
<evidence type="ECO:0000313" key="8">
    <source>
        <dbReference type="EMBL" id="RNA62430.1"/>
    </source>
</evidence>
<dbReference type="EMBL" id="QWIU01000002">
    <property type="protein sequence ID" value="RNA62430.1"/>
    <property type="molecule type" value="Genomic_DNA"/>
</dbReference>
<accession>A0A3M7TJR8</accession>
<comment type="cofactor">
    <cofactor evidence="1">
        <name>FAD</name>
        <dbReference type="ChEBI" id="CHEBI:57692"/>
    </cofactor>
</comment>
<dbReference type="RefSeq" id="WP_122636495.1">
    <property type="nucleotide sequence ID" value="NZ_QWIU01000002.1"/>
</dbReference>
<protein>
    <submittedName>
        <fullName evidence="8">Alcaligin biosynthesis protein</fullName>
    </submittedName>
</protein>
<dbReference type="PANTHER" id="PTHR42802:SF1">
    <property type="entry name" value="L-ORNITHINE N(5)-MONOOXYGENASE"/>
    <property type="match status" value="1"/>
</dbReference>
<comment type="similarity">
    <text evidence="3">Belongs to the lysine N(6)-hydroxylase/L-ornithine N(5)-oxygenase family.</text>
</comment>
<evidence type="ECO:0000256" key="2">
    <source>
        <dbReference type="ARBA" id="ARBA00004924"/>
    </source>
</evidence>
<evidence type="ECO:0000256" key="4">
    <source>
        <dbReference type="ARBA" id="ARBA00022630"/>
    </source>
</evidence>
<dbReference type="Proteomes" id="UP000278775">
    <property type="component" value="Unassembled WGS sequence"/>
</dbReference>
<sequence length="437" mass="50349">MENKQIYDIIGIGIGPFNLGLAALLEPVDTITSLFIDQAQGFDWHPGLMLDQATLQVPFMADLVTMADPTSKFSFLNFLKETDRLYKFYIRESFYILRKEYNVYCQWVVNQLPNCLFGKKVENITFNESEQLYIIEVLDIKNNDVQTYYTKKMVLGTGTQPNLPSFMEGKNLSRVIHTSEYLQHKDEILNSNSVSIVGSGQSAAEIFQDLLPQTEENLKMSWFTRPDRFFPMEYSKLTLELTSPEYVDHFYKMPSQQRKNLLAKQPPLYKGINFDLINDIFDTLYAMSVGDTPLHVELKPSSQLDNIQQEGNSYVLDFTHVQDEVTFTNTSEYVILATGYKYKEPKFLKGIETQIKRTEDGLFDVSRYYTIDNSEQIFVQNAELHTHGFVTPDLGMGAYRNAIIINSITGKEIYKVEKQIAFQKFSTEQAWTAKHSS</sequence>
<dbReference type="OrthoDB" id="7527071at2"/>
<dbReference type="SUPFAM" id="SSF51905">
    <property type="entry name" value="FAD/NAD(P)-binding domain"/>
    <property type="match status" value="1"/>
</dbReference>
<dbReference type="Pfam" id="PF13434">
    <property type="entry name" value="Lys_Orn_oxgnase"/>
    <property type="match status" value="1"/>
</dbReference>
<reference evidence="8 9" key="1">
    <citation type="submission" date="2018-08" db="EMBL/GenBank/DDBJ databases">
        <title>Chryseobacterium nematophagum: a novel matrix digesting pathogen of nematodes.</title>
        <authorList>
            <person name="Page A."/>
            <person name="Roberts M."/>
            <person name="Felix M.-A."/>
            <person name="Weir W."/>
        </authorList>
    </citation>
    <scope>NUCLEOTIDE SEQUENCE [LARGE SCALE GENOMIC DNA]</scope>
    <source>
        <strain evidence="8 9">JUb129</strain>
    </source>
</reference>
<keyword evidence="4" id="KW-0285">Flavoprotein</keyword>
<comment type="caution">
    <text evidence="8">The sequence shown here is derived from an EMBL/GenBank/DDBJ whole genome shotgun (WGS) entry which is preliminary data.</text>
</comment>
<dbReference type="GO" id="GO:0016491">
    <property type="term" value="F:oxidoreductase activity"/>
    <property type="evidence" value="ECO:0007669"/>
    <property type="project" value="UniProtKB-KW"/>
</dbReference>
<evidence type="ECO:0000256" key="5">
    <source>
        <dbReference type="ARBA" id="ARBA00022827"/>
    </source>
</evidence>
<evidence type="ECO:0000256" key="7">
    <source>
        <dbReference type="ARBA" id="ARBA00023002"/>
    </source>
</evidence>
<dbReference type="InterPro" id="IPR036188">
    <property type="entry name" value="FAD/NAD-bd_sf"/>
</dbReference>
<name>A0A3M7TJR8_9FLAO</name>
<keyword evidence="5" id="KW-0274">FAD</keyword>
<dbReference type="Gene3D" id="3.50.50.60">
    <property type="entry name" value="FAD/NAD(P)-binding domain"/>
    <property type="match status" value="1"/>
</dbReference>
<proteinExistence type="inferred from homology"/>
<dbReference type="PANTHER" id="PTHR42802">
    <property type="entry name" value="MONOOXYGENASE"/>
    <property type="match status" value="1"/>
</dbReference>
<organism evidence="8 9">
    <name type="scientific">Chryseobacterium nematophagum</name>
    <dbReference type="NCBI Taxonomy" id="2305228"/>
    <lineage>
        <taxon>Bacteria</taxon>
        <taxon>Pseudomonadati</taxon>
        <taxon>Bacteroidota</taxon>
        <taxon>Flavobacteriia</taxon>
        <taxon>Flavobacteriales</taxon>
        <taxon>Weeksellaceae</taxon>
        <taxon>Chryseobacterium group</taxon>
        <taxon>Chryseobacterium</taxon>
    </lineage>
</organism>
<dbReference type="InterPro" id="IPR025700">
    <property type="entry name" value="Lys/Orn_oxygenase"/>
</dbReference>
<keyword evidence="6" id="KW-0521">NADP</keyword>
<keyword evidence="7" id="KW-0560">Oxidoreductase</keyword>
<gene>
    <name evidence="8" type="ORF">D1631_11050</name>
</gene>
<evidence type="ECO:0000313" key="9">
    <source>
        <dbReference type="Proteomes" id="UP000278775"/>
    </source>
</evidence>
<comment type="pathway">
    <text evidence="2">Siderophore biosynthesis.</text>
</comment>
<evidence type="ECO:0000256" key="3">
    <source>
        <dbReference type="ARBA" id="ARBA00007588"/>
    </source>
</evidence>
<evidence type="ECO:0000256" key="6">
    <source>
        <dbReference type="ARBA" id="ARBA00022857"/>
    </source>
</evidence>
<dbReference type="AlphaFoldDB" id="A0A3M7TJR8"/>